<dbReference type="SUPFAM" id="SSF52540">
    <property type="entry name" value="P-loop containing nucleoside triphosphate hydrolases"/>
    <property type="match status" value="1"/>
</dbReference>
<evidence type="ECO:0000313" key="11">
    <source>
        <dbReference type="EMBL" id="MEV0974278.1"/>
    </source>
</evidence>
<keyword evidence="6 7" id="KW-0804">Transcription</keyword>
<keyword evidence="7" id="KW-0547">Nucleotide-binding</keyword>
<evidence type="ECO:0000256" key="3">
    <source>
        <dbReference type="ARBA" id="ARBA00022806"/>
    </source>
</evidence>
<dbReference type="PANTHER" id="PTHR46425">
    <property type="entry name" value="TRANSCRIPTION TERMINATION FACTOR RHO"/>
    <property type="match status" value="1"/>
</dbReference>
<dbReference type="InterPro" id="IPR000194">
    <property type="entry name" value="ATPase_F1/V1/A1_a/bsu_nucl-bd"/>
</dbReference>
<evidence type="ECO:0000256" key="1">
    <source>
        <dbReference type="ARBA" id="ARBA00022472"/>
    </source>
</evidence>
<feature type="region of interest" description="Disordered" evidence="9">
    <location>
        <begin position="1"/>
        <end position="27"/>
    </location>
</feature>
<feature type="compositionally biased region" description="Polar residues" evidence="9">
    <location>
        <begin position="10"/>
        <end position="22"/>
    </location>
</feature>
<dbReference type="GO" id="GO:0016787">
    <property type="term" value="F:hydrolase activity"/>
    <property type="evidence" value="ECO:0007669"/>
    <property type="project" value="UniProtKB-KW"/>
</dbReference>
<feature type="binding site" evidence="7">
    <location>
        <begin position="132"/>
        <end position="137"/>
    </location>
    <ligand>
        <name>ATP</name>
        <dbReference type="ChEBI" id="CHEBI:30616"/>
    </ligand>
</feature>
<dbReference type="InterPro" id="IPR011113">
    <property type="entry name" value="Rho_RNA-bd"/>
</dbReference>
<proteinExistence type="inferred from homology"/>
<organism evidence="11 12">
    <name type="scientific">Microtetraspora glauca</name>
    <dbReference type="NCBI Taxonomy" id="1996"/>
    <lineage>
        <taxon>Bacteria</taxon>
        <taxon>Bacillati</taxon>
        <taxon>Actinomycetota</taxon>
        <taxon>Actinomycetes</taxon>
        <taxon>Streptosporangiales</taxon>
        <taxon>Streptosporangiaceae</taxon>
        <taxon>Microtetraspora</taxon>
    </lineage>
</organism>
<keyword evidence="4 7" id="KW-0694">RNA-binding</keyword>
<feature type="domain" description="Rho RNA-BD" evidence="10">
    <location>
        <begin position="26"/>
        <end position="93"/>
    </location>
</feature>
<comment type="similarity">
    <text evidence="7 8">Belongs to the Rho family.</text>
</comment>
<dbReference type="PANTHER" id="PTHR46425:SF1">
    <property type="entry name" value="TRANSCRIPTION TERMINATION FACTOR RHO"/>
    <property type="match status" value="1"/>
</dbReference>
<gene>
    <name evidence="7 11" type="primary">rho</name>
    <name evidence="11" type="ORF">AB0I59_37265</name>
</gene>
<evidence type="ECO:0000256" key="2">
    <source>
        <dbReference type="ARBA" id="ARBA00022801"/>
    </source>
</evidence>
<keyword evidence="12" id="KW-1185">Reference proteome</keyword>
<comment type="subunit">
    <text evidence="7">Homohexamer. The homohexamer assembles into an open ring structure.</text>
</comment>
<dbReference type="Proteomes" id="UP001551675">
    <property type="component" value="Unassembled WGS sequence"/>
</dbReference>
<evidence type="ECO:0000259" key="10">
    <source>
        <dbReference type="PROSITE" id="PS51856"/>
    </source>
</evidence>
<comment type="caution">
    <text evidence="7">Lacks conserved residue(s) required for the propagation of feature annotation.</text>
</comment>
<dbReference type="InterPro" id="IPR012340">
    <property type="entry name" value="NA-bd_OB-fold"/>
</dbReference>
<dbReference type="EMBL" id="JBFALK010000028">
    <property type="protein sequence ID" value="MEV0974278.1"/>
    <property type="molecule type" value="Genomic_DNA"/>
</dbReference>
<evidence type="ECO:0000313" key="12">
    <source>
        <dbReference type="Proteomes" id="UP001551675"/>
    </source>
</evidence>
<keyword evidence="1 7" id="KW-0806">Transcription termination</keyword>
<dbReference type="EC" id="3.6.4.-" evidence="7"/>
<dbReference type="RefSeq" id="WP_358140695.1">
    <property type="nucleotide sequence ID" value="NZ_JBFALK010000028.1"/>
</dbReference>
<keyword evidence="2 7" id="KW-0378">Hydrolase</keyword>
<reference evidence="11 12" key="1">
    <citation type="submission" date="2024-06" db="EMBL/GenBank/DDBJ databases">
        <title>The Natural Products Discovery Center: Release of the First 8490 Sequenced Strains for Exploring Actinobacteria Biosynthetic Diversity.</title>
        <authorList>
            <person name="Kalkreuter E."/>
            <person name="Kautsar S.A."/>
            <person name="Yang D."/>
            <person name="Bader C.D."/>
            <person name="Teijaro C.N."/>
            <person name="Fluegel L."/>
            <person name="Davis C.M."/>
            <person name="Simpson J.R."/>
            <person name="Lauterbach L."/>
            <person name="Steele A.D."/>
            <person name="Gui C."/>
            <person name="Meng S."/>
            <person name="Li G."/>
            <person name="Viehrig K."/>
            <person name="Ye F."/>
            <person name="Su P."/>
            <person name="Kiefer A.F."/>
            <person name="Nichols A."/>
            <person name="Cepeda A.J."/>
            <person name="Yan W."/>
            <person name="Fan B."/>
            <person name="Jiang Y."/>
            <person name="Adhikari A."/>
            <person name="Zheng C.-J."/>
            <person name="Schuster L."/>
            <person name="Cowan T.M."/>
            <person name="Smanski M.J."/>
            <person name="Chevrette M.G."/>
            <person name="De Carvalho L.P.S."/>
            <person name="Shen B."/>
        </authorList>
    </citation>
    <scope>NUCLEOTIDE SEQUENCE [LARGE SCALE GENOMIC DNA]</scope>
    <source>
        <strain evidence="11 12">NPDC050100</strain>
    </source>
</reference>
<keyword evidence="7" id="KW-0067">ATP-binding</keyword>
<evidence type="ECO:0000256" key="9">
    <source>
        <dbReference type="SAM" id="MobiDB-lite"/>
    </source>
</evidence>
<dbReference type="InterPro" id="IPR003593">
    <property type="entry name" value="AAA+_ATPase"/>
</dbReference>
<feature type="binding site" evidence="7">
    <location>
        <begin position="144"/>
        <end position="149"/>
    </location>
    <ligand>
        <name>ATP</name>
        <dbReference type="ChEBI" id="CHEBI:30616"/>
    </ligand>
</feature>
<dbReference type="Gene3D" id="2.40.50.140">
    <property type="entry name" value="Nucleic acid-binding proteins"/>
    <property type="match status" value="1"/>
</dbReference>
<dbReference type="HAMAP" id="MF_01884">
    <property type="entry name" value="Rho"/>
    <property type="match status" value="1"/>
</dbReference>
<evidence type="ECO:0000256" key="8">
    <source>
        <dbReference type="PROSITE-ProRule" id="PRU01203"/>
    </source>
</evidence>
<keyword evidence="3 7" id="KW-0347">Helicase</keyword>
<dbReference type="InterPro" id="IPR004665">
    <property type="entry name" value="Term_rho"/>
</dbReference>
<dbReference type="InterPro" id="IPR027417">
    <property type="entry name" value="P-loop_NTPase"/>
</dbReference>
<comment type="caution">
    <text evidence="11">The sequence shown here is derived from an EMBL/GenBank/DDBJ whole genome shotgun (WGS) entry which is preliminary data.</text>
</comment>
<sequence length="386" mass="42370">MTITADKPSTRSALAVQNSTHPPTEEREVTGLLDIRDRRAYLIADGYLPSQDDVCLPTAQVKALGLRRGELITALLRKPHGKPAQVVSIDGEERHRERPHFSDMTPVHPHRRLLLETGSPITRLIDLITPVGLGQRGLIAAPPKAGKTMALKAIADAIAANHPAVHLMVVLVGERPEEVTDFRRQVRGEVIASTFDQPERDHTALAELAIERAKRLVEHGQDVVVLLDSLTRLGRAYNVIAPKGGKTLTGGIDAYAIHQPKRLFGAARATEEGGSLSIIATALVETGSRMDDYLFEEFKSTGNMELRLDRALAQQHLFPAVDVTASSTRREEMLLADDEREIIWKLRQALADLDREQALTGILDGLRTSPSNAAFLRKLALSQNPL</sequence>
<feature type="binding site" evidence="7">
    <location>
        <position position="175"/>
    </location>
    <ligand>
        <name>ATP</name>
        <dbReference type="ChEBI" id="CHEBI:30616"/>
    </ligand>
</feature>
<protein>
    <recommendedName>
        <fullName evidence="7">Transcription termination factor Rho</fullName>
        <ecNumber evidence="7">3.6.4.-</ecNumber>
    </recommendedName>
    <alternativeName>
        <fullName evidence="7">ATP-dependent helicase Rho</fullName>
    </alternativeName>
</protein>
<evidence type="ECO:0000256" key="5">
    <source>
        <dbReference type="ARBA" id="ARBA00023015"/>
    </source>
</evidence>
<dbReference type="NCBIfam" id="NF006886">
    <property type="entry name" value="PRK09376.1"/>
    <property type="match status" value="1"/>
</dbReference>
<keyword evidence="5 7" id="KW-0805">Transcription regulation</keyword>
<evidence type="ECO:0000256" key="4">
    <source>
        <dbReference type="ARBA" id="ARBA00022884"/>
    </source>
</evidence>
<evidence type="ECO:0000256" key="6">
    <source>
        <dbReference type="ARBA" id="ARBA00023163"/>
    </source>
</evidence>
<evidence type="ECO:0000256" key="7">
    <source>
        <dbReference type="HAMAP-Rule" id="MF_01884"/>
    </source>
</evidence>
<name>A0ABV3GRK7_MICGL</name>
<dbReference type="Pfam" id="PF07497">
    <property type="entry name" value="Rho_RNA_bind"/>
    <property type="match status" value="1"/>
</dbReference>
<dbReference type="Gene3D" id="3.40.50.300">
    <property type="entry name" value="P-loop containing nucleotide triphosphate hydrolases"/>
    <property type="match status" value="1"/>
</dbReference>
<dbReference type="Pfam" id="PF00006">
    <property type="entry name" value="ATP-synt_ab"/>
    <property type="match status" value="1"/>
</dbReference>
<dbReference type="PROSITE" id="PS51856">
    <property type="entry name" value="RHO_RNA_BD"/>
    <property type="match status" value="1"/>
</dbReference>
<accession>A0ABV3GRK7</accession>
<dbReference type="SMART" id="SM00382">
    <property type="entry name" value="AAA"/>
    <property type="match status" value="1"/>
</dbReference>
<comment type="function">
    <text evidence="7">Facilitates transcription termination by a mechanism that involves Rho binding to the nascent RNA, activation of Rho's RNA-dependent ATPase activity, and release of the mRNA from the DNA template.</text>
</comment>